<keyword evidence="6" id="KW-0812">Transmembrane</keyword>
<evidence type="ECO:0000259" key="7">
    <source>
        <dbReference type="PROSITE" id="PS51379"/>
    </source>
</evidence>
<name>A0ABQ5NI26_9BACI</name>
<dbReference type="Gene3D" id="1.10.1060.10">
    <property type="entry name" value="Alpha-helical ferredoxin"/>
    <property type="match status" value="1"/>
</dbReference>
<feature type="transmembrane region" description="Helical" evidence="6">
    <location>
        <begin position="148"/>
        <end position="170"/>
    </location>
</feature>
<protein>
    <recommendedName>
        <fullName evidence="7">4Fe-4S ferredoxin-type domain-containing protein</fullName>
    </recommendedName>
</protein>
<dbReference type="InterPro" id="IPR017896">
    <property type="entry name" value="4Fe4S_Fe-S-bd"/>
</dbReference>
<keyword evidence="6" id="KW-0472">Membrane</keyword>
<dbReference type="PROSITE" id="PS00198">
    <property type="entry name" value="4FE4S_FER_1"/>
    <property type="match status" value="1"/>
</dbReference>
<dbReference type="InterPro" id="IPR051460">
    <property type="entry name" value="HdrC_iron-sulfur_subunit"/>
</dbReference>
<keyword evidence="3" id="KW-0560">Oxidoreductase</keyword>
<dbReference type="PROSITE" id="PS51379">
    <property type="entry name" value="4FE4S_FER_2"/>
    <property type="match status" value="1"/>
</dbReference>
<dbReference type="InterPro" id="IPR036197">
    <property type="entry name" value="NarG-like_sf"/>
</dbReference>
<evidence type="ECO:0000256" key="5">
    <source>
        <dbReference type="ARBA" id="ARBA00023014"/>
    </source>
</evidence>
<dbReference type="SUPFAM" id="SSF103501">
    <property type="entry name" value="Respiratory nitrate reductase 1 gamma chain"/>
    <property type="match status" value="1"/>
</dbReference>
<organism evidence="8 9">
    <name type="scientific">Lysinibacillus piscis</name>
    <dbReference type="NCBI Taxonomy" id="2518931"/>
    <lineage>
        <taxon>Bacteria</taxon>
        <taxon>Bacillati</taxon>
        <taxon>Bacillota</taxon>
        <taxon>Bacilli</taxon>
        <taxon>Bacillales</taxon>
        <taxon>Bacillaceae</taxon>
        <taxon>Lysinibacillus</taxon>
    </lineage>
</organism>
<feature type="transmembrane region" description="Helical" evidence="6">
    <location>
        <begin position="104"/>
        <end position="127"/>
    </location>
</feature>
<feature type="transmembrane region" description="Helical" evidence="6">
    <location>
        <begin position="71"/>
        <end position="92"/>
    </location>
</feature>
<feature type="domain" description="4Fe-4S ferredoxin-type" evidence="7">
    <location>
        <begin position="279"/>
        <end position="309"/>
    </location>
</feature>
<gene>
    <name evidence="8" type="primary">fdx</name>
    <name evidence="8" type="ORF">LYSBPC_10890</name>
</gene>
<dbReference type="InterPro" id="IPR017900">
    <property type="entry name" value="4Fe4S_Fe_S_CS"/>
</dbReference>
<feature type="transmembrane region" description="Helical" evidence="6">
    <location>
        <begin position="6"/>
        <end position="27"/>
    </location>
</feature>
<dbReference type="Pfam" id="PF13183">
    <property type="entry name" value="Fer4_8"/>
    <property type="match status" value="1"/>
</dbReference>
<accession>A0ABQ5NI26</accession>
<evidence type="ECO:0000313" key="9">
    <source>
        <dbReference type="Proteomes" id="UP001065593"/>
    </source>
</evidence>
<dbReference type="SUPFAM" id="SSF46548">
    <property type="entry name" value="alpha-helical ferredoxin"/>
    <property type="match status" value="1"/>
</dbReference>
<dbReference type="Gene3D" id="1.20.950.20">
    <property type="entry name" value="Transmembrane di-heme cytochromes, Chain C"/>
    <property type="match status" value="1"/>
</dbReference>
<feature type="transmembrane region" description="Helical" evidence="6">
    <location>
        <begin position="185"/>
        <end position="218"/>
    </location>
</feature>
<dbReference type="Pfam" id="PF02754">
    <property type="entry name" value="CCG"/>
    <property type="match status" value="2"/>
</dbReference>
<keyword evidence="1" id="KW-0004">4Fe-4S</keyword>
<evidence type="ECO:0000313" key="8">
    <source>
        <dbReference type="EMBL" id="GLC87962.1"/>
    </source>
</evidence>
<dbReference type="PANTHER" id="PTHR43255:SF1">
    <property type="entry name" value="IRON-SULFUR-BINDING OXIDOREDUCTASE FADF-RELATED"/>
    <property type="match status" value="1"/>
</dbReference>
<keyword evidence="6" id="KW-1133">Transmembrane helix</keyword>
<comment type="caution">
    <text evidence="8">The sequence shown here is derived from an EMBL/GenBank/DDBJ whole genome shotgun (WGS) entry which is preliminary data.</text>
</comment>
<keyword evidence="9" id="KW-1185">Reference proteome</keyword>
<dbReference type="EMBL" id="BRZA01000001">
    <property type="protein sequence ID" value="GLC87962.1"/>
    <property type="molecule type" value="Genomic_DNA"/>
</dbReference>
<evidence type="ECO:0000256" key="1">
    <source>
        <dbReference type="ARBA" id="ARBA00022485"/>
    </source>
</evidence>
<reference evidence="8" key="1">
    <citation type="submission" date="2022-08" db="EMBL/GenBank/DDBJ databases">
        <title>Draft genome sequence of Lysinibacillus sp. strain KH24.</title>
        <authorList>
            <person name="Kanbe H."/>
            <person name="Itoh H."/>
        </authorList>
    </citation>
    <scope>NUCLEOTIDE SEQUENCE</scope>
    <source>
        <strain evidence="8">KH24</strain>
    </source>
</reference>
<evidence type="ECO:0000256" key="4">
    <source>
        <dbReference type="ARBA" id="ARBA00023004"/>
    </source>
</evidence>
<keyword evidence="4" id="KW-0408">Iron</keyword>
<proteinExistence type="predicted"/>
<dbReference type="Proteomes" id="UP001065593">
    <property type="component" value="Unassembled WGS sequence"/>
</dbReference>
<dbReference type="InterPro" id="IPR009051">
    <property type="entry name" value="Helical_ferredxn"/>
</dbReference>
<evidence type="ECO:0000256" key="6">
    <source>
        <dbReference type="SAM" id="Phobius"/>
    </source>
</evidence>
<sequence>MNPLLIVNIVLTVVVVLYGVGLFFYLLKTRYQYVQLGKKVEFDESVKERIRYIMVNVFGQNKLLKDPKSGLIHVMFFYGFLMVQLGAIDLIWKGLAPGSHLPLGIFYGFFTFFQELVVLMILIAVIWAFYRRYVEKLVRLKRGWKNGLVLIFIGALMLSTLLANGMGLIWHGEGLTYTEPVASSIAAIFGFLPASVATGIFYIMWWVHLATLLTFLVYVPQSKHFHLIVSPLNVYMNRLDRVGTLTPIDFEALEEAGENAESEEDIPSIGVGRIQDFTQKQMLDLYSCVECGRCTNMCPATGTGKMLSPMDLIVKLRDHLTFTGAVQTKQKPWVPYQMFKNTQGNQLAMAAGAEGAVITDIYSPSLIGDVITEEEIWACTTCRNCEDQCPVMNEHVDKIIDLRRYLTMTEGKVNPDAQRAMTNIERQGNPWGLNRKEKENWRDLDPTITIPTVKELKKAGEEMEYLFWVGSMGAFDNRSQKIALAFCRLLNEAGVKFAILGNKEKNSGDTPRRLGNEFLFQELATANIDEFEKNDVKKIVTIDPHAYNIFKNEYQDFGWKGEVYHHTELLNELIEENRLVLNYEVNETIVFHDSCYLGRYNDVYDAPREILRGIPGVNLVEMERNRETAMCCGAGGGLMWMEEHVGNRINVARTEQAIATNASVISSGCPYCLTMLSDGTKAKEVEDSIGTFDVAELLERSVFGEKVKIVEEVAEEVLEEVVASDEQE</sequence>
<dbReference type="PANTHER" id="PTHR43255">
    <property type="entry name" value="IRON-SULFUR-BINDING OXIDOREDUCTASE FADF-RELATED-RELATED"/>
    <property type="match status" value="1"/>
</dbReference>
<dbReference type="InterPro" id="IPR004017">
    <property type="entry name" value="Cys_rich_dom"/>
</dbReference>
<evidence type="ECO:0000256" key="3">
    <source>
        <dbReference type="ARBA" id="ARBA00023002"/>
    </source>
</evidence>
<keyword evidence="5" id="KW-0411">Iron-sulfur</keyword>
<evidence type="ECO:0000256" key="2">
    <source>
        <dbReference type="ARBA" id="ARBA00022723"/>
    </source>
</evidence>
<dbReference type="RefSeq" id="WP_264987677.1">
    <property type="nucleotide sequence ID" value="NZ_BRZA01000001.1"/>
</dbReference>
<keyword evidence="2" id="KW-0479">Metal-binding</keyword>